<reference evidence="2" key="2">
    <citation type="submission" date="2025-09" db="UniProtKB">
        <authorList>
            <consortium name="Ensembl"/>
        </authorList>
    </citation>
    <scope>IDENTIFICATION</scope>
</reference>
<sequence>MSSHQQKQLCIPLTQPQQQQEKQRCQPPPQELCAPKSKEPCYPKVPEPCHAKDPKPCPLKVPEPCPSIVTLVPSQAEVMKFTVKQALGEPTTRC</sequence>
<proteinExistence type="predicted"/>
<name>A0A8C0QXW6_CANLU</name>
<evidence type="ECO:0000313" key="3">
    <source>
        <dbReference type="Proteomes" id="UP000694391"/>
    </source>
</evidence>
<dbReference type="PRINTS" id="PR00021">
    <property type="entry name" value="PRORICH"/>
</dbReference>
<protein>
    <submittedName>
        <fullName evidence="2">Cornifin-A-like</fullName>
    </submittedName>
</protein>
<evidence type="ECO:0000256" key="1">
    <source>
        <dbReference type="SAM" id="MobiDB-lite"/>
    </source>
</evidence>
<keyword evidence="3" id="KW-1185">Reference proteome</keyword>
<evidence type="ECO:0000313" key="2">
    <source>
        <dbReference type="Ensembl" id="ENSCAFP00020011602.1"/>
    </source>
</evidence>
<dbReference type="GeneID" id="112664952"/>
<gene>
    <name evidence="2" type="primary">LOC112664952</name>
</gene>
<dbReference type="Ensembl" id="ENSCAFT00020013413.1">
    <property type="protein sequence ID" value="ENSCAFP00020011602.1"/>
    <property type="gene ID" value="ENSCAFG00020009346.1"/>
</dbReference>
<dbReference type="Pfam" id="PF02389">
    <property type="entry name" value="Cornifin"/>
    <property type="match status" value="1"/>
</dbReference>
<dbReference type="GeneTree" id="ENSGT00980000202741"/>
<organism evidence="2 3">
    <name type="scientific">Canis lupus dingo</name>
    <name type="common">dingo</name>
    <dbReference type="NCBI Taxonomy" id="286419"/>
    <lineage>
        <taxon>Eukaryota</taxon>
        <taxon>Metazoa</taxon>
        <taxon>Chordata</taxon>
        <taxon>Craniata</taxon>
        <taxon>Vertebrata</taxon>
        <taxon>Euteleostomi</taxon>
        <taxon>Mammalia</taxon>
        <taxon>Eutheria</taxon>
        <taxon>Laurasiatheria</taxon>
        <taxon>Carnivora</taxon>
        <taxon>Caniformia</taxon>
        <taxon>Canidae</taxon>
        <taxon>Canis</taxon>
    </lineage>
</organism>
<dbReference type="AlphaFoldDB" id="A0A8C0QXW6"/>
<dbReference type="KEGG" id="clud:112664952"/>
<feature type="region of interest" description="Disordered" evidence="1">
    <location>
        <begin position="1"/>
        <end position="28"/>
    </location>
</feature>
<dbReference type="RefSeq" id="XP_025310609.1">
    <property type="nucleotide sequence ID" value="XM_025454824.2"/>
</dbReference>
<accession>A0A8C0QXW6</accession>
<dbReference type="Proteomes" id="UP000694391">
    <property type="component" value="Unplaced"/>
</dbReference>
<reference evidence="2" key="1">
    <citation type="submission" date="2025-08" db="UniProtKB">
        <authorList>
            <consortium name="Ensembl"/>
        </authorList>
    </citation>
    <scope>IDENTIFICATION</scope>
</reference>